<name>A0AAV6VZG1_9ARAC</name>
<reference evidence="2 3" key="1">
    <citation type="journal article" date="2022" name="Nat. Ecol. Evol.">
        <title>A masculinizing supergene underlies an exaggerated male reproductive morph in a spider.</title>
        <authorList>
            <person name="Hendrickx F."/>
            <person name="De Corte Z."/>
            <person name="Sonet G."/>
            <person name="Van Belleghem S.M."/>
            <person name="Kostlbacher S."/>
            <person name="Vangestel C."/>
        </authorList>
    </citation>
    <scope>NUCLEOTIDE SEQUENCE [LARGE SCALE GENOMIC DNA]</scope>
    <source>
        <strain evidence="2">W744_W776</strain>
    </source>
</reference>
<accession>A0AAV6VZG1</accession>
<organism evidence="2 3">
    <name type="scientific">Oedothorax gibbosus</name>
    <dbReference type="NCBI Taxonomy" id="931172"/>
    <lineage>
        <taxon>Eukaryota</taxon>
        <taxon>Metazoa</taxon>
        <taxon>Ecdysozoa</taxon>
        <taxon>Arthropoda</taxon>
        <taxon>Chelicerata</taxon>
        <taxon>Arachnida</taxon>
        <taxon>Araneae</taxon>
        <taxon>Araneomorphae</taxon>
        <taxon>Entelegynae</taxon>
        <taxon>Araneoidea</taxon>
        <taxon>Linyphiidae</taxon>
        <taxon>Erigoninae</taxon>
        <taxon>Oedothorax</taxon>
    </lineage>
</organism>
<dbReference type="Proteomes" id="UP000827092">
    <property type="component" value="Unassembled WGS sequence"/>
</dbReference>
<keyword evidence="3" id="KW-1185">Reference proteome</keyword>
<evidence type="ECO:0000313" key="3">
    <source>
        <dbReference type="Proteomes" id="UP000827092"/>
    </source>
</evidence>
<feature type="compositionally biased region" description="Basic and acidic residues" evidence="1">
    <location>
        <begin position="65"/>
        <end position="80"/>
    </location>
</feature>
<sequence length="202" mass="23335">MTDQNKLLYCRHCGYRFRYDQLKNHETQCFRNKEDEAGSEEPVVSKKVLQDGKDGGPKETQNVIEHPEEGMKEIVTKREEDKDDGTTNVVTEQKELVDEDGEIKKVVKTTTKTTTKADGTQEERKTTEHHEKAPGMEKRKVTTRDVLDSSDMSPENEEALQQLKNLAPDLSSSHVSCIHCHQHIPREEYLEHAKECRKEREE</sequence>
<feature type="compositionally biased region" description="Basic and acidic residues" evidence="1">
    <location>
        <begin position="48"/>
        <end position="57"/>
    </location>
</feature>
<dbReference type="EMBL" id="JAFNEN010000004">
    <property type="protein sequence ID" value="KAG8201523.1"/>
    <property type="molecule type" value="Genomic_DNA"/>
</dbReference>
<dbReference type="AlphaFoldDB" id="A0AAV6VZG1"/>
<feature type="region of interest" description="Disordered" evidence="1">
    <location>
        <begin position="111"/>
        <end position="176"/>
    </location>
</feature>
<comment type="caution">
    <text evidence="2">The sequence shown here is derived from an EMBL/GenBank/DDBJ whole genome shotgun (WGS) entry which is preliminary data.</text>
</comment>
<evidence type="ECO:0000313" key="2">
    <source>
        <dbReference type="EMBL" id="KAG8201523.1"/>
    </source>
</evidence>
<evidence type="ECO:0000256" key="1">
    <source>
        <dbReference type="SAM" id="MobiDB-lite"/>
    </source>
</evidence>
<feature type="region of interest" description="Disordered" evidence="1">
    <location>
        <begin position="33"/>
        <end position="95"/>
    </location>
</feature>
<gene>
    <name evidence="2" type="ORF">JTE90_011198</name>
</gene>
<protein>
    <submittedName>
        <fullName evidence="2">Uncharacterized protein</fullName>
    </submittedName>
</protein>
<feature type="compositionally biased region" description="Basic and acidic residues" evidence="1">
    <location>
        <begin position="119"/>
        <end position="147"/>
    </location>
</feature>
<proteinExistence type="predicted"/>